<dbReference type="Gramene" id="KJB11861">
    <property type="protein sequence ID" value="KJB11861"/>
    <property type="gene ID" value="B456_002G133300"/>
</dbReference>
<protein>
    <submittedName>
        <fullName evidence="2">Uncharacterized protein</fullName>
    </submittedName>
</protein>
<keyword evidence="1" id="KW-0732">Signal</keyword>
<dbReference type="Proteomes" id="UP000032304">
    <property type="component" value="Chromosome 2"/>
</dbReference>
<name>A0A0D2Q575_GOSRA</name>
<dbReference type="EMBL" id="CM001741">
    <property type="protein sequence ID" value="KJB11861.1"/>
    <property type="molecule type" value="Genomic_DNA"/>
</dbReference>
<dbReference type="OMA" id="WKLHVLM"/>
<dbReference type="AlphaFoldDB" id="A0A0D2Q575"/>
<keyword evidence="3" id="KW-1185">Reference proteome</keyword>
<reference evidence="2 3" key="1">
    <citation type="journal article" date="2012" name="Nature">
        <title>Repeated polyploidization of Gossypium genomes and the evolution of spinnable cotton fibres.</title>
        <authorList>
            <person name="Paterson A.H."/>
            <person name="Wendel J.F."/>
            <person name="Gundlach H."/>
            <person name="Guo H."/>
            <person name="Jenkins J."/>
            <person name="Jin D."/>
            <person name="Llewellyn D."/>
            <person name="Showmaker K.C."/>
            <person name="Shu S."/>
            <person name="Udall J."/>
            <person name="Yoo M.J."/>
            <person name="Byers R."/>
            <person name="Chen W."/>
            <person name="Doron-Faigenboim A."/>
            <person name="Duke M.V."/>
            <person name="Gong L."/>
            <person name="Grimwood J."/>
            <person name="Grover C."/>
            <person name="Grupp K."/>
            <person name="Hu G."/>
            <person name="Lee T.H."/>
            <person name="Li J."/>
            <person name="Lin L."/>
            <person name="Liu T."/>
            <person name="Marler B.S."/>
            <person name="Page J.T."/>
            <person name="Roberts A.W."/>
            <person name="Romanel E."/>
            <person name="Sanders W.S."/>
            <person name="Szadkowski E."/>
            <person name="Tan X."/>
            <person name="Tang H."/>
            <person name="Xu C."/>
            <person name="Wang J."/>
            <person name="Wang Z."/>
            <person name="Zhang D."/>
            <person name="Zhang L."/>
            <person name="Ashrafi H."/>
            <person name="Bedon F."/>
            <person name="Bowers J.E."/>
            <person name="Brubaker C.L."/>
            <person name="Chee P.W."/>
            <person name="Das S."/>
            <person name="Gingle A.R."/>
            <person name="Haigler C.H."/>
            <person name="Harker D."/>
            <person name="Hoffmann L.V."/>
            <person name="Hovav R."/>
            <person name="Jones D.C."/>
            <person name="Lemke C."/>
            <person name="Mansoor S."/>
            <person name="ur Rahman M."/>
            <person name="Rainville L.N."/>
            <person name="Rambani A."/>
            <person name="Reddy U.K."/>
            <person name="Rong J.K."/>
            <person name="Saranga Y."/>
            <person name="Scheffler B.E."/>
            <person name="Scheffler J.A."/>
            <person name="Stelly D.M."/>
            <person name="Triplett B.A."/>
            <person name="Van Deynze A."/>
            <person name="Vaslin M.F."/>
            <person name="Waghmare V.N."/>
            <person name="Walford S.A."/>
            <person name="Wright R.J."/>
            <person name="Zaki E.A."/>
            <person name="Zhang T."/>
            <person name="Dennis E.S."/>
            <person name="Mayer K.F."/>
            <person name="Peterson D.G."/>
            <person name="Rokhsar D.S."/>
            <person name="Wang X."/>
            <person name="Schmutz J."/>
        </authorList>
    </citation>
    <scope>NUCLEOTIDE SEQUENCE [LARGE SCALE GENOMIC DNA]</scope>
</reference>
<gene>
    <name evidence="2" type="ORF">B456_002G133300</name>
</gene>
<evidence type="ECO:0000313" key="3">
    <source>
        <dbReference type="Proteomes" id="UP000032304"/>
    </source>
</evidence>
<proteinExistence type="predicted"/>
<organism evidence="2 3">
    <name type="scientific">Gossypium raimondii</name>
    <name type="common">Peruvian cotton</name>
    <name type="synonym">Gossypium klotzschianum subsp. raimondii</name>
    <dbReference type="NCBI Taxonomy" id="29730"/>
    <lineage>
        <taxon>Eukaryota</taxon>
        <taxon>Viridiplantae</taxon>
        <taxon>Streptophyta</taxon>
        <taxon>Embryophyta</taxon>
        <taxon>Tracheophyta</taxon>
        <taxon>Spermatophyta</taxon>
        <taxon>Magnoliopsida</taxon>
        <taxon>eudicotyledons</taxon>
        <taxon>Gunneridae</taxon>
        <taxon>Pentapetalae</taxon>
        <taxon>rosids</taxon>
        <taxon>malvids</taxon>
        <taxon>Malvales</taxon>
        <taxon>Malvaceae</taxon>
        <taxon>Malvoideae</taxon>
        <taxon>Gossypium</taxon>
    </lineage>
</organism>
<accession>A0A0D2Q575</accession>
<evidence type="ECO:0000313" key="2">
    <source>
        <dbReference type="EMBL" id="KJB11861.1"/>
    </source>
</evidence>
<sequence length="67" mass="7595">MSRSSWKLHVLMNWILLPSQCSQISVGFLDPTPTATILIEVIQIPNFSVDVYNLGGWPFQLFIFVGK</sequence>
<feature type="signal peptide" evidence="1">
    <location>
        <begin position="1"/>
        <end position="21"/>
    </location>
</feature>
<feature type="chain" id="PRO_5002250040" evidence="1">
    <location>
        <begin position="22"/>
        <end position="67"/>
    </location>
</feature>
<evidence type="ECO:0000256" key="1">
    <source>
        <dbReference type="SAM" id="SignalP"/>
    </source>
</evidence>